<organism evidence="2 3">
    <name type="scientific">Labilibaculum manganireducens</name>
    <dbReference type="NCBI Taxonomy" id="1940525"/>
    <lineage>
        <taxon>Bacteria</taxon>
        <taxon>Pseudomonadati</taxon>
        <taxon>Bacteroidota</taxon>
        <taxon>Bacteroidia</taxon>
        <taxon>Marinilabiliales</taxon>
        <taxon>Marinifilaceae</taxon>
        <taxon>Labilibaculum</taxon>
    </lineage>
</organism>
<proteinExistence type="predicted"/>
<evidence type="ECO:0000313" key="3">
    <source>
        <dbReference type="Proteomes" id="UP000233618"/>
    </source>
</evidence>
<name>A0A2N3IDL0_9BACT</name>
<comment type="caution">
    <text evidence="2">The sequence shown here is derived from an EMBL/GenBank/DDBJ whole genome shotgun (WGS) entry which is preliminary data.</text>
</comment>
<evidence type="ECO:0000313" key="2">
    <source>
        <dbReference type="EMBL" id="PKQ68365.1"/>
    </source>
</evidence>
<keyword evidence="1" id="KW-0472">Membrane</keyword>
<feature type="transmembrane region" description="Helical" evidence="1">
    <location>
        <begin position="191"/>
        <end position="214"/>
    </location>
</feature>
<feature type="transmembrane region" description="Helical" evidence="1">
    <location>
        <begin position="104"/>
        <end position="131"/>
    </location>
</feature>
<evidence type="ECO:0000256" key="1">
    <source>
        <dbReference type="SAM" id="Phobius"/>
    </source>
</evidence>
<feature type="transmembrane region" description="Helical" evidence="1">
    <location>
        <begin position="143"/>
        <end position="162"/>
    </location>
</feature>
<keyword evidence="1" id="KW-1133">Transmembrane helix</keyword>
<sequence>MIKALLFKEWKKTKWFAIGAFIAGVILLTYLFLKLGRSFRMVGLEHLWDVIVNRDQFLFRDLKFFPPAVGFCLALAQFVPEMVQKRIKLSLHLPLSNRKIVFTMLGFGMTLLMIIFAMHLLILLTFSGIYFPVEITASMIYTLLPWYIAGLAAYAMMSWICLEPSWKRRIFNTLIMFASLQLFYLTDFPGAYSFVVLSVVIIPFYVLPFGYLSVQRFKVGIQD</sequence>
<dbReference type="Proteomes" id="UP000233618">
    <property type="component" value="Unassembled WGS sequence"/>
</dbReference>
<accession>A0A2N3IDL0</accession>
<protein>
    <submittedName>
        <fullName evidence="2">Uncharacterized protein</fullName>
    </submittedName>
</protein>
<feature type="transmembrane region" description="Helical" evidence="1">
    <location>
        <begin position="169"/>
        <end position="185"/>
    </location>
</feature>
<feature type="transmembrane region" description="Helical" evidence="1">
    <location>
        <begin position="15"/>
        <end position="33"/>
    </location>
</feature>
<keyword evidence="1" id="KW-0812">Transmembrane</keyword>
<dbReference type="EMBL" id="MVDE01000004">
    <property type="protein sequence ID" value="PKQ68365.1"/>
    <property type="molecule type" value="Genomic_DNA"/>
</dbReference>
<dbReference type="RefSeq" id="WP_101308523.1">
    <property type="nucleotide sequence ID" value="NZ_MVDE01000004.1"/>
</dbReference>
<dbReference type="AlphaFoldDB" id="A0A2N3IDL0"/>
<gene>
    <name evidence="2" type="ORF">BZG01_03870</name>
</gene>
<reference evidence="2 3" key="1">
    <citation type="journal article" date="2017" name="Front. Microbiol.">
        <title>Labilibaculum manganireducens gen. nov., sp. nov. and Labilibaculum filiforme sp. nov., Novel Bacteroidetes Isolated from Subsurface Sediments of the Baltic Sea.</title>
        <authorList>
            <person name="Vandieken V."/>
            <person name="Marshall I.P."/>
            <person name="Niemann H."/>
            <person name="Engelen B."/>
            <person name="Cypionka H."/>
        </authorList>
    </citation>
    <scope>NUCLEOTIDE SEQUENCE [LARGE SCALE GENOMIC DNA]</scope>
    <source>
        <strain evidence="2 3">59.10-2M</strain>
    </source>
</reference>
<keyword evidence="3" id="KW-1185">Reference proteome</keyword>